<evidence type="ECO:0000313" key="2">
    <source>
        <dbReference type="Proteomes" id="UP000606974"/>
    </source>
</evidence>
<gene>
    <name evidence="1" type="ORF">GJ744_010547</name>
</gene>
<accession>A0A8H7AU09</accession>
<dbReference type="EMBL" id="JAACFV010000007">
    <property type="protein sequence ID" value="KAF7513151.1"/>
    <property type="molecule type" value="Genomic_DNA"/>
</dbReference>
<reference evidence="1" key="1">
    <citation type="submission" date="2020-02" db="EMBL/GenBank/DDBJ databases">
        <authorList>
            <person name="Palmer J.M."/>
        </authorList>
    </citation>
    <scope>NUCLEOTIDE SEQUENCE</scope>
    <source>
        <strain evidence="1">EPUS1.4</strain>
        <tissue evidence="1">Thallus</tissue>
    </source>
</reference>
<name>A0A8H7AU09_9EURO</name>
<keyword evidence="2" id="KW-1185">Reference proteome</keyword>
<dbReference type="Proteomes" id="UP000606974">
    <property type="component" value="Unassembled WGS sequence"/>
</dbReference>
<dbReference type="AlphaFoldDB" id="A0A8H7AU09"/>
<evidence type="ECO:0000313" key="1">
    <source>
        <dbReference type="EMBL" id="KAF7513151.1"/>
    </source>
</evidence>
<organism evidence="1 2">
    <name type="scientific">Endocarpon pusillum</name>
    <dbReference type="NCBI Taxonomy" id="364733"/>
    <lineage>
        <taxon>Eukaryota</taxon>
        <taxon>Fungi</taxon>
        <taxon>Dikarya</taxon>
        <taxon>Ascomycota</taxon>
        <taxon>Pezizomycotina</taxon>
        <taxon>Eurotiomycetes</taxon>
        <taxon>Chaetothyriomycetidae</taxon>
        <taxon>Verrucariales</taxon>
        <taxon>Verrucariaceae</taxon>
        <taxon>Endocarpon</taxon>
    </lineage>
</organism>
<comment type="caution">
    <text evidence="1">The sequence shown here is derived from an EMBL/GenBank/DDBJ whole genome shotgun (WGS) entry which is preliminary data.</text>
</comment>
<sequence>MSPPPLPLSVQYQDILGIWDGIVGDLNKKIAAIEDLSALEGAKEARRLFDNTRSLFLSWVCDIRADSGGLEKLQDTAIALLVRAASVDDEFYLKE</sequence>
<protein>
    <submittedName>
        <fullName evidence="1">Uncharacterized protein</fullName>
    </submittedName>
</protein>
<proteinExistence type="predicted"/>